<dbReference type="Pfam" id="PF13347">
    <property type="entry name" value="MFS_2"/>
    <property type="match status" value="1"/>
</dbReference>
<name>A0A975D9E1_9GAMM</name>
<dbReference type="AlphaFoldDB" id="A0A975D9E1"/>
<dbReference type="CDD" id="cd17332">
    <property type="entry name" value="MFS_MelB_like"/>
    <property type="match status" value="1"/>
</dbReference>
<feature type="transmembrane region" description="Helical" evidence="2">
    <location>
        <begin position="293"/>
        <end position="311"/>
    </location>
</feature>
<dbReference type="KEGG" id="psym:J1N51_08210"/>
<dbReference type="InterPro" id="IPR001927">
    <property type="entry name" value="Na/Gal_symport"/>
</dbReference>
<comment type="similarity">
    <text evidence="1">Belongs to the sodium:galactoside symporter (TC 2.A.2) family.</text>
</comment>
<evidence type="ECO:0000256" key="1">
    <source>
        <dbReference type="ARBA" id="ARBA00009617"/>
    </source>
</evidence>
<feature type="transmembrane region" description="Helical" evidence="2">
    <location>
        <begin position="145"/>
        <end position="166"/>
    </location>
</feature>
<dbReference type="GO" id="GO:0015293">
    <property type="term" value="F:symporter activity"/>
    <property type="evidence" value="ECO:0007669"/>
    <property type="project" value="InterPro"/>
</dbReference>
<dbReference type="EMBL" id="CP072110">
    <property type="protein sequence ID" value="QTH62763.1"/>
    <property type="molecule type" value="Genomic_DNA"/>
</dbReference>
<organism evidence="3 4">
    <name type="scientific">Psychrosphaera ytuae</name>
    <dbReference type="NCBI Taxonomy" id="2820710"/>
    <lineage>
        <taxon>Bacteria</taxon>
        <taxon>Pseudomonadati</taxon>
        <taxon>Pseudomonadota</taxon>
        <taxon>Gammaproteobacteria</taxon>
        <taxon>Alteromonadales</taxon>
        <taxon>Pseudoalteromonadaceae</taxon>
        <taxon>Psychrosphaera</taxon>
    </lineage>
</organism>
<dbReference type="RefSeq" id="WP_208830237.1">
    <property type="nucleotide sequence ID" value="NZ_CP072110.1"/>
</dbReference>
<proteinExistence type="inferred from homology"/>
<dbReference type="GO" id="GO:0006814">
    <property type="term" value="P:sodium ion transport"/>
    <property type="evidence" value="ECO:0007669"/>
    <property type="project" value="InterPro"/>
</dbReference>
<dbReference type="SUPFAM" id="SSF103473">
    <property type="entry name" value="MFS general substrate transporter"/>
    <property type="match status" value="1"/>
</dbReference>
<dbReference type="Proteomes" id="UP000682739">
    <property type="component" value="Chromosome"/>
</dbReference>
<feature type="transmembrane region" description="Helical" evidence="2">
    <location>
        <begin position="400"/>
        <end position="419"/>
    </location>
</feature>
<protein>
    <submittedName>
        <fullName evidence="3">MFS transporter</fullName>
    </submittedName>
</protein>
<keyword evidence="4" id="KW-1185">Reference proteome</keyword>
<keyword evidence="2" id="KW-0472">Membrane</keyword>
<feature type="transmembrane region" description="Helical" evidence="2">
    <location>
        <begin position="358"/>
        <end position="380"/>
    </location>
</feature>
<evidence type="ECO:0000313" key="4">
    <source>
        <dbReference type="Proteomes" id="UP000682739"/>
    </source>
</evidence>
<dbReference type="InterPro" id="IPR039672">
    <property type="entry name" value="MFS_2"/>
</dbReference>
<feature type="transmembrane region" description="Helical" evidence="2">
    <location>
        <begin position="178"/>
        <end position="198"/>
    </location>
</feature>
<feature type="transmembrane region" description="Helical" evidence="2">
    <location>
        <begin position="264"/>
        <end position="281"/>
    </location>
</feature>
<evidence type="ECO:0000256" key="2">
    <source>
        <dbReference type="SAM" id="Phobius"/>
    </source>
</evidence>
<gene>
    <name evidence="3" type="ORF">J1N51_08210</name>
</gene>
<keyword evidence="2" id="KW-0812">Transmembrane</keyword>
<feature type="transmembrane region" description="Helical" evidence="2">
    <location>
        <begin position="229"/>
        <end position="252"/>
    </location>
</feature>
<dbReference type="NCBIfam" id="TIGR00792">
    <property type="entry name" value="gph"/>
    <property type="match status" value="1"/>
</dbReference>
<feature type="transmembrane region" description="Helical" evidence="2">
    <location>
        <begin position="317"/>
        <end position="337"/>
    </location>
</feature>
<dbReference type="GO" id="GO:0008643">
    <property type="term" value="P:carbohydrate transport"/>
    <property type="evidence" value="ECO:0007669"/>
    <property type="project" value="InterPro"/>
</dbReference>
<keyword evidence="2" id="KW-1133">Transmembrane helix</keyword>
<dbReference type="GO" id="GO:0005886">
    <property type="term" value="C:plasma membrane"/>
    <property type="evidence" value="ECO:0007669"/>
    <property type="project" value="TreeGrafter"/>
</dbReference>
<accession>A0A975D9E1</accession>
<dbReference type="PANTHER" id="PTHR11328">
    <property type="entry name" value="MAJOR FACILITATOR SUPERFAMILY DOMAIN-CONTAINING PROTEIN"/>
    <property type="match status" value="1"/>
</dbReference>
<evidence type="ECO:0000313" key="3">
    <source>
        <dbReference type="EMBL" id="QTH62763.1"/>
    </source>
</evidence>
<sequence length="446" mass="49440">MLSIREKVAYGLGDTASNIIFQTVMMFLLVYYTDVVGLSPAETGTMFLLVRVIDAITDPLMGSMADRTRSKWGRYRPYLLWLALPFGIISVLAFTSFEAMGDYKYAYAFLTYTMLMLIYTAINIPYSALASALTDDPKQRVSVQSYRFVFGMLGGLLIAAGTLPLVEYFGEGDKAKGYMLTMAVMGGLGVGLFLLCFAGTKERVQYPSTVKTPFKESLKSLFNNDQWRVLAAVGVFLLSGQVLRASLAVYYVTHYLQRPDLVTTFITLGMIASIIGCSLSAKLAKRICKVKAYMYLQLLAAGICASSYLISPSELTIAFSAYILWNFVLQMATPLLWAKMADTADYGLWKTQNQMTGLVYSSVVFFIKLGVAIGGALAGWLLAFYDYQADQVQSVYTQQGILLCFSLFPAIGSVCAAFVMRWYNLTDDKVALIHAELKQQQAIEER</sequence>
<feature type="transmembrane region" description="Helical" evidence="2">
    <location>
        <begin position="78"/>
        <end position="97"/>
    </location>
</feature>
<feature type="transmembrane region" description="Helical" evidence="2">
    <location>
        <begin position="109"/>
        <end position="133"/>
    </location>
</feature>
<reference evidence="3" key="1">
    <citation type="submission" date="2021-03" db="EMBL/GenBank/DDBJ databases">
        <title>Description of Psychrosphaera ytuae sp. nov. isolated from deep sea sediment of South China Sea.</title>
        <authorList>
            <person name="Zhang J."/>
            <person name="Xu X.-D."/>
        </authorList>
    </citation>
    <scope>NUCLEOTIDE SEQUENCE</scope>
    <source>
        <strain evidence="3">MTZ26</strain>
    </source>
</reference>
<dbReference type="Gene3D" id="1.20.1250.20">
    <property type="entry name" value="MFS general substrate transporter like domains"/>
    <property type="match status" value="2"/>
</dbReference>
<dbReference type="PANTHER" id="PTHR11328:SF24">
    <property type="entry name" value="MAJOR FACILITATOR SUPERFAMILY (MFS) PROFILE DOMAIN-CONTAINING PROTEIN"/>
    <property type="match status" value="1"/>
</dbReference>
<dbReference type="InterPro" id="IPR036259">
    <property type="entry name" value="MFS_trans_sf"/>
</dbReference>